<protein>
    <submittedName>
        <fullName evidence="2">Uncharacterized protein</fullName>
    </submittedName>
</protein>
<reference evidence="2" key="5">
    <citation type="journal article" date="2021" name="G3 (Bethesda)">
        <title>Aegilops tauschii genome assembly Aet v5.0 features greater sequence contiguity and improved annotation.</title>
        <authorList>
            <person name="Wang L."/>
            <person name="Zhu T."/>
            <person name="Rodriguez J.C."/>
            <person name="Deal K.R."/>
            <person name="Dubcovsky J."/>
            <person name="McGuire P.E."/>
            <person name="Lux T."/>
            <person name="Spannagl M."/>
            <person name="Mayer K.F.X."/>
            <person name="Baldrich P."/>
            <person name="Meyers B.C."/>
            <person name="Huo N."/>
            <person name="Gu Y.Q."/>
            <person name="Zhou H."/>
            <person name="Devos K.M."/>
            <person name="Bennetzen J.L."/>
            <person name="Unver T."/>
            <person name="Budak H."/>
            <person name="Gulick P.J."/>
            <person name="Galiba G."/>
            <person name="Kalapos B."/>
            <person name="Nelson D.R."/>
            <person name="Li P."/>
            <person name="You F.M."/>
            <person name="Luo M.C."/>
            <person name="Dvorak J."/>
        </authorList>
    </citation>
    <scope>NUCLEOTIDE SEQUENCE [LARGE SCALE GENOMIC DNA]</scope>
    <source>
        <strain evidence="2">cv. AL8/78</strain>
    </source>
</reference>
<reference evidence="2" key="3">
    <citation type="journal article" date="2017" name="Nature">
        <title>Genome sequence of the progenitor of the wheat D genome Aegilops tauschii.</title>
        <authorList>
            <person name="Luo M.C."/>
            <person name="Gu Y.Q."/>
            <person name="Puiu D."/>
            <person name="Wang H."/>
            <person name="Twardziok S.O."/>
            <person name="Deal K.R."/>
            <person name="Huo N."/>
            <person name="Zhu T."/>
            <person name="Wang L."/>
            <person name="Wang Y."/>
            <person name="McGuire P.E."/>
            <person name="Liu S."/>
            <person name="Long H."/>
            <person name="Ramasamy R.K."/>
            <person name="Rodriguez J.C."/>
            <person name="Van S.L."/>
            <person name="Yuan L."/>
            <person name="Wang Z."/>
            <person name="Xia Z."/>
            <person name="Xiao L."/>
            <person name="Anderson O.D."/>
            <person name="Ouyang S."/>
            <person name="Liang Y."/>
            <person name="Zimin A.V."/>
            <person name="Pertea G."/>
            <person name="Qi P."/>
            <person name="Bennetzen J.L."/>
            <person name="Dai X."/>
            <person name="Dawson M.W."/>
            <person name="Muller H.G."/>
            <person name="Kugler K."/>
            <person name="Rivarola-Duarte L."/>
            <person name="Spannagl M."/>
            <person name="Mayer K.F.X."/>
            <person name="Lu F.H."/>
            <person name="Bevan M.W."/>
            <person name="Leroy P."/>
            <person name="Li P."/>
            <person name="You F.M."/>
            <person name="Sun Q."/>
            <person name="Liu Z."/>
            <person name="Lyons E."/>
            <person name="Wicker T."/>
            <person name="Salzberg S.L."/>
            <person name="Devos K.M."/>
            <person name="Dvorak J."/>
        </authorList>
    </citation>
    <scope>NUCLEOTIDE SEQUENCE [LARGE SCALE GENOMIC DNA]</scope>
    <source>
        <strain evidence="2">cv. AL8/78</strain>
    </source>
</reference>
<name>A0A453FKV7_AEGTS</name>
<dbReference type="Gramene" id="AET3Gv20708600.2">
    <property type="protein sequence ID" value="AET3Gv20708600.2"/>
    <property type="gene ID" value="AET3Gv20708600"/>
</dbReference>
<evidence type="ECO:0000313" key="3">
    <source>
        <dbReference type="Proteomes" id="UP000015105"/>
    </source>
</evidence>
<dbReference type="AlphaFoldDB" id="A0A453FKV7"/>
<reference evidence="3" key="2">
    <citation type="journal article" date="2017" name="Nat. Plants">
        <title>The Aegilops tauschii genome reveals multiple impacts of transposons.</title>
        <authorList>
            <person name="Zhao G."/>
            <person name="Zou C."/>
            <person name="Li K."/>
            <person name="Wang K."/>
            <person name="Li T."/>
            <person name="Gao L."/>
            <person name="Zhang X."/>
            <person name="Wang H."/>
            <person name="Yang Z."/>
            <person name="Liu X."/>
            <person name="Jiang W."/>
            <person name="Mao L."/>
            <person name="Kong X."/>
            <person name="Jiao Y."/>
            <person name="Jia J."/>
        </authorList>
    </citation>
    <scope>NUCLEOTIDE SEQUENCE [LARGE SCALE GENOMIC DNA]</scope>
    <source>
        <strain evidence="3">cv. AL8/78</strain>
    </source>
</reference>
<accession>A0A453FKV7</accession>
<evidence type="ECO:0000256" key="1">
    <source>
        <dbReference type="SAM" id="SignalP"/>
    </source>
</evidence>
<reference evidence="2" key="4">
    <citation type="submission" date="2019-03" db="UniProtKB">
        <authorList>
            <consortium name="EnsemblPlants"/>
        </authorList>
    </citation>
    <scope>IDENTIFICATION</scope>
</reference>
<feature type="signal peptide" evidence="1">
    <location>
        <begin position="1"/>
        <end position="28"/>
    </location>
</feature>
<dbReference type="EnsemblPlants" id="AET3Gv20708600.2">
    <property type="protein sequence ID" value="AET3Gv20708600.2"/>
    <property type="gene ID" value="AET3Gv20708600"/>
</dbReference>
<feature type="chain" id="PRO_5019282170" evidence="1">
    <location>
        <begin position="29"/>
        <end position="62"/>
    </location>
</feature>
<organism evidence="2 3">
    <name type="scientific">Aegilops tauschii subsp. strangulata</name>
    <name type="common">Goatgrass</name>
    <dbReference type="NCBI Taxonomy" id="200361"/>
    <lineage>
        <taxon>Eukaryota</taxon>
        <taxon>Viridiplantae</taxon>
        <taxon>Streptophyta</taxon>
        <taxon>Embryophyta</taxon>
        <taxon>Tracheophyta</taxon>
        <taxon>Spermatophyta</taxon>
        <taxon>Magnoliopsida</taxon>
        <taxon>Liliopsida</taxon>
        <taxon>Poales</taxon>
        <taxon>Poaceae</taxon>
        <taxon>BOP clade</taxon>
        <taxon>Pooideae</taxon>
        <taxon>Triticodae</taxon>
        <taxon>Triticeae</taxon>
        <taxon>Triticinae</taxon>
        <taxon>Aegilops</taxon>
    </lineage>
</organism>
<keyword evidence="3" id="KW-1185">Reference proteome</keyword>
<reference evidence="3" key="1">
    <citation type="journal article" date="2014" name="Science">
        <title>Ancient hybridizations among the ancestral genomes of bread wheat.</title>
        <authorList>
            <consortium name="International Wheat Genome Sequencing Consortium,"/>
            <person name="Marcussen T."/>
            <person name="Sandve S.R."/>
            <person name="Heier L."/>
            <person name="Spannagl M."/>
            <person name="Pfeifer M."/>
            <person name="Jakobsen K.S."/>
            <person name="Wulff B.B."/>
            <person name="Steuernagel B."/>
            <person name="Mayer K.F."/>
            <person name="Olsen O.A."/>
        </authorList>
    </citation>
    <scope>NUCLEOTIDE SEQUENCE [LARGE SCALE GENOMIC DNA]</scope>
    <source>
        <strain evidence="3">cv. AL8/78</strain>
    </source>
</reference>
<dbReference type="Proteomes" id="UP000015105">
    <property type="component" value="Chromosome 3D"/>
</dbReference>
<evidence type="ECO:0000313" key="2">
    <source>
        <dbReference type="EnsemblPlants" id="AET3Gv20708600.2"/>
    </source>
</evidence>
<sequence length="62" mass="7561">MMLWYCYIFRCWLMYMLIQNSLLHMSQKKIFQKLKNQRKEGLSTPTPNSYFMARTQLGTSFL</sequence>
<proteinExistence type="predicted"/>
<keyword evidence="1" id="KW-0732">Signal</keyword>